<protein>
    <recommendedName>
        <fullName evidence="2">U-box domain-containing protein</fullName>
    </recommendedName>
</protein>
<feature type="region of interest" description="Disordered" evidence="1">
    <location>
        <begin position="478"/>
        <end position="504"/>
    </location>
</feature>
<dbReference type="PANTHER" id="PTHR22849">
    <property type="entry name" value="WDSAM1 PROTEIN"/>
    <property type="match status" value="1"/>
</dbReference>
<dbReference type="AlphaFoldDB" id="A0A7S4QEB1"/>
<evidence type="ECO:0000256" key="1">
    <source>
        <dbReference type="SAM" id="MobiDB-lite"/>
    </source>
</evidence>
<sequence>MDQHPSVAAVQAVARAAASEELSRAVGLEPAAALRQRCEEALAALAGGGAHGGDPRPQLEALYALAKQGVGVAGSPPPAQEENSAESGWNSGALAAEAAANSLAALACGFDDCSSAGATAAALELLEALSLDLDRLAGCLFGGLCRLGARGRKGLDPQEARLLRALQGICVWTLAALGRTVGYARLSPRLLWEWAAGDAAWALVLAKGALATTLEDLADLQVPPGEDDGDFVVPADIRDLQRAVLPAVLGLAAPAVAFGLEEEALAAQDEREASIQQRTARLVRHRAELAVGALSCGMQEVLVPAAAQAGPASGPALASFLECVLQPELAEEPSWASSSAAAAAVAAEARRAGKALAERLRDLNQVIWRLLGEAAASQPLPPGFLQDCASLAEGVAPTFAELRVFLEGCLARGAHEPQQLSLLCILAANAGVEPEDSAARALAVALGELPAEARQAVGQRWGRWRGALHAPQLQPWAAALGQGPPAPAAPKPAPALPASPPELGAAAASPLAPPWLLLPGPAAQPGCVLGPLAREAPPEFCCPLDGQLMMDPVSTPDGHVFDRAALANALDLGSGVCPFTGQALSLEQCARQPELRKRIQVWVRGRRAEGARGKPRLASAVTGPG</sequence>
<accession>A0A7S4QEB1</accession>
<evidence type="ECO:0000259" key="2">
    <source>
        <dbReference type="PROSITE" id="PS51698"/>
    </source>
</evidence>
<dbReference type="Pfam" id="PF04564">
    <property type="entry name" value="U-box"/>
    <property type="match status" value="1"/>
</dbReference>
<reference evidence="3" key="1">
    <citation type="submission" date="2021-01" db="EMBL/GenBank/DDBJ databases">
        <authorList>
            <person name="Corre E."/>
            <person name="Pelletier E."/>
            <person name="Niang G."/>
            <person name="Scheremetjew M."/>
            <person name="Finn R."/>
            <person name="Kale V."/>
            <person name="Holt S."/>
            <person name="Cochrane G."/>
            <person name="Meng A."/>
            <person name="Brown T."/>
            <person name="Cohen L."/>
        </authorList>
    </citation>
    <scope>NUCLEOTIDE SEQUENCE</scope>
    <source>
        <strain evidence="3">CCMP3105</strain>
    </source>
</reference>
<proteinExistence type="predicted"/>
<name>A0A7S4QEB1_9DINO</name>
<dbReference type="GO" id="GO:0016567">
    <property type="term" value="P:protein ubiquitination"/>
    <property type="evidence" value="ECO:0007669"/>
    <property type="project" value="InterPro"/>
</dbReference>
<dbReference type="PANTHER" id="PTHR22849:SF163">
    <property type="entry name" value="U-BOX DOMAIN-CONTAINING PROTEIN"/>
    <property type="match status" value="1"/>
</dbReference>
<dbReference type="GO" id="GO:0061630">
    <property type="term" value="F:ubiquitin protein ligase activity"/>
    <property type="evidence" value="ECO:0007669"/>
    <property type="project" value="InterPro"/>
</dbReference>
<dbReference type="InterPro" id="IPR045185">
    <property type="entry name" value="PUB22/23/24-like"/>
</dbReference>
<dbReference type="PROSITE" id="PS51698">
    <property type="entry name" value="U_BOX"/>
    <property type="match status" value="1"/>
</dbReference>
<gene>
    <name evidence="3" type="ORF">AMON00008_LOCUS19100</name>
</gene>
<dbReference type="Gene3D" id="3.30.40.10">
    <property type="entry name" value="Zinc/RING finger domain, C3HC4 (zinc finger)"/>
    <property type="match status" value="1"/>
</dbReference>
<feature type="compositionally biased region" description="Pro residues" evidence="1">
    <location>
        <begin position="484"/>
        <end position="500"/>
    </location>
</feature>
<feature type="domain" description="U-box" evidence="2">
    <location>
        <begin position="535"/>
        <end position="609"/>
    </location>
</feature>
<dbReference type="InterPro" id="IPR013083">
    <property type="entry name" value="Znf_RING/FYVE/PHD"/>
</dbReference>
<organism evidence="3">
    <name type="scientific">Alexandrium monilatum</name>
    <dbReference type="NCBI Taxonomy" id="311494"/>
    <lineage>
        <taxon>Eukaryota</taxon>
        <taxon>Sar</taxon>
        <taxon>Alveolata</taxon>
        <taxon>Dinophyceae</taxon>
        <taxon>Gonyaulacales</taxon>
        <taxon>Pyrocystaceae</taxon>
        <taxon>Alexandrium</taxon>
    </lineage>
</organism>
<dbReference type="InterPro" id="IPR003613">
    <property type="entry name" value="Ubox_domain"/>
</dbReference>
<evidence type="ECO:0000313" key="3">
    <source>
        <dbReference type="EMBL" id="CAE4581042.1"/>
    </source>
</evidence>
<dbReference type="SMART" id="SM00504">
    <property type="entry name" value="Ubox"/>
    <property type="match status" value="1"/>
</dbReference>
<dbReference type="SUPFAM" id="SSF57850">
    <property type="entry name" value="RING/U-box"/>
    <property type="match status" value="1"/>
</dbReference>
<dbReference type="EMBL" id="HBNR01028135">
    <property type="protein sequence ID" value="CAE4581042.1"/>
    <property type="molecule type" value="Transcribed_RNA"/>
</dbReference>